<dbReference type="GO" id="GO:0032886">
    <property type="term" value="P:regulation of microtubule-based process"/>
    <property type="evidence" value="ECO:0007669"/>
    <property type="project" value="TreeGrafter"/>
</dbReference>
<sequence length="1467" mass="163953">MATQRQAELETCADRLGSFATAASQLGPWLREKELMMSVLGPLSIDPNMLNTQKQQVQFMLREFETRRPQFDQLTQAAQGILSPVGEEGPGEAQDQEEVRGELEAISQQWGDLTSRLSQRAEQIDQAQGTSERYQALLRELSLSLGTLGERLDAQASLSAQPEALRRRLQETGEIRAELELRREELGQAEQLCQELSAIVAEPYLKEELHKRLESVSGPLRSLEERAADGMSQLQSALSSTQQFQQMFEELRSWLDEHSSHQLAGAPGSSLPCQPGALRTLLNQQEEFQRGTAQQRGSYDLIQAEGASLLASLPAGGEERAALQARLATLRQDWDGLNHSASECQARLKEALSRAEQYQQHRAELAPWVEACEGQEGDVQPSLEPAALEEALQKARQLGLDLERRRPLVEALNTAADQLLEHCRAGEEEVRDEKAELNRRVDGLSERLQARTAQLEELAGRLREFEEGRQSVERRLESARHQIEVQEALGPQACSNKSLERLRSQQEVLLSLQPQVGYLRDLAQGLVQDAPPTPGGAGEGGQHLEQQARETEREFKEVSEKIEQCCSSLESRLQGVGEVQSRVRDVFSRLADLDDELDSLSPVGRDADSLASQAEAVRGFLGRLAALRAELEGHGGECTTMLRREGSSPDLLALRRETEALSRQAGKLAERGQARLGQIEAAAERVQEFYRRVAELQELLVRAEDSLNAQGAVGTEVEVIKQQLQEFKALEREQVDSIQPKLQQVNAVGQGLIQSAAKHTDTQALEHDLDTTNLRWNSLNKRVAERIAQLQEALLHCGKFQDALEPLLSWLSDTEELIANQKPPSAEYRVVKAQIQEQKLLQRLLDDRRGTVEMIRAEGERIAATAETQDRDKICKQLESLGERWTDLLDKASARQCQLEELQVLALQFHEAVEPLGEWLSSTERRLSTAEPMGTQTAKITQQITRHKSLNEEIVSRKKTVDQAIKNGQALLKQTTGEEVLLIQEKLDGIKSRYAEMTAGSSKALRTLEQALQLATRFATAHDDLNQWLDSVEAELNNAEPDTTPAYQDRQKELKCISAEKRLVLDTVNEVGSALLDLVPWRAREGLDRLVADANQRYRQADETITQRVQLVQAAIQRSQQYEEAVDAELTWVGETERKLGSLGPLSLEPDVTVAQLQVQRAFNIDIIRHKDTIDQLLKTRDEILETCSDQQKEALKVKTDSLSARYEAVSQSHSERFSALEQAQVLVARFWETYEELEPWLGETETLIAQLPPPAIDTEALRQQQDQMRLLRESIAEHKPHIDKLLKIGPQLAELSAQEGATVRQRYSEAEKRYLAIKEEVKGRATALDEAVSQSAQFHDKMDPLLETLEGAVQRLRQPPPVAAEVEKIREQLGDHRATGLELDKLLPSFSALCTRGEELITRASHDDPAAQAVRSRLLGCAPSGTRSASVRRSGRASCRMSWTWPGSSGPTWQRCSAHSVTPRTS</sequence>
<feature type="coiled-coil region" evidence="1">
    <location>
        <begin position="416"/>
        <end position="489"/>
    </location>
</feature>
<accession>A0A8T3DZI6</accession>
<dbReference type="GO" id="GO:0042060">
    <property type="term" value="P:wound healing"/>
    <property type="evidence" value="ECO:0007669"/>
    <property type="project" value="TreeGrafter"/>
</dbReference>
<dbReference type="GO" id="GO:0005737">
    <property type="term" value="C:cytoplasm"/>
    <property type="evidence" value="ECO:0007669"/>
    <property type="project" value="TreeGrafter"/>
</dbReference>
<dbReference type="InterPro" id="IPR018159">
    <property type="entry name" value="Spectrin/alpha-actinin"/>
</dbReference>
<dbReference type="PANTHER" id="PTHR23169">
    <property type="entry name" value="ENVOPLAKIN"/>
    <property type="match status" value="1"/>
</dbReference>
<reference evidence="3" key="1">
    <citation type="submission" date="2021-01" db="EMBL/GenBank/DDBJ databases">
        <authorList>
            <person name="Zahm M."/>
            <person name="Roques C."/>
            <person name="Cabau C."/>
            <person name="Klopp C."/>
            <person name="Donnadieu C."/>
            <person name="Jouanno E."/>
            <person name="Lampietro C."/>
            <person name="Louis A."/>
            <person name="Herpin A."/>
            <person name="Echchiki A."/>
            <person name="Berthelot C."/>
            <person name="Parey E."/>
            <person name="Roest-Crollius H."/>
            <person name="Braasch I."/>
            <person name="Postlethwait J."/>
            <person name="Bobe J."/>
            <person name="Montfort J."/>
            <person name="Bouchez O."/>
            <person name="Begum T."/>
            <person name="Mejri S."/>
            <person name="Adams A."/>
            <person name="Chen W.-J."/>
            <person name="Guiguen Y."/>
        </authorList>
    </citation>
    <scope>NUCLEOTIDE SEQUENCE</scope>
    <source>
        <tissue evidence="3">Blood</tissue>
    </source>
</reference>
<dbReference type="Pfam" id="PF00435">
    <property type="entry name" value="Spectrin"/>
    <property type="match status" value="8"/>
</dbReference>
<feature type="region of interest" description="Disordered" evidence="2">
    <location>
        <begin position="1448"/>
        <end position="1467"/>
    </location>
</feature>
<dbReference type="CDD" id="cd00176">
    <property type="entry name" value="SPEC"/>
    <property type="match status" value="5"/>
</dbReference>
<dbReference type="SUPFAM" id="SSF46966">
    <property type="entry name" value="Spectrin repeat"/>
    <property type="match status" value="11"/>
</dbReference>
<dbReference type="GO" id="GO:0015629">
    <property type="term" value="C:actin cytoskeleton"/>
    <property type="evidence" value="ECO:0007669"/>
    <property type="project" value="TreeGrafter"/>
</dbReference>
<evidence type="ECO:0000256" key="2">
    <source>
        <dbReference type="SAM" id="MobiDB-lite"/>
    </source>
</evidence>
<evidence type="ECO:0000313" key="3">
    <source>
        <dbReference type="EMBL" id="KAI1901790.1"/>
    </source>
</evidence>
<dbReference type="GO" id="GO:0005874">
    <property type="term" value="C:microtubule"/>
    <property type="evidence" value="ECO:0007669"/>
    <property type="project" value="TreeGrafter"/>
</dbReference>
<dbReference type="InterPro" id="IPR002017">
    <property type="entry name" value="Spectrin_repeat"/>
</dbReference>
<organism evidence="3 4">
    <name type="scientific">Albula goreensis</name>
    <dbReference type="NCBI Taxonomy" id="1534307"/>
    <lineage>
        <taxon>Eukaryota</taxon>
        <taxon>Metazoa</taxon>
        <taxon>Chordata</taxon>
        <taxon>Craniata</taxon>
        <taxon>Vertebrata</taxon>
        <taxon>Euteleostomi</taxon>
        <taxon>Actinopterygii</taxon>
        <taxon>Neopterygii</taxon>
        <taxon>Teleostei</taxon>
        <taxon>Albuliformes</taxon>
        <taxon>Albulidae</taxon>
        <taxon>Albula</taxon>
    </lineage>
</organism>
<keyword evidence="1" id="KW-0175">Coiled coil</keyword>
<dbReference type="Proteomes" id="UP000829720">
    <property type="component" value="Unassembled WGS sequence"/>
</dbReference>
<dbReference type="GO" id="GO:0045296">
    <property type="term" value="F:cadherin binding"/>
    <property type="evidence" value="ECO:0007669"/>
    <property type="project" value="TreeGrafter"/>
</dbReference>
<feature type="coiled-coil region" evidence="1">
    <location>
        <begin position="679"/>
        <end position="706"/>
    </location>
</feature>
<dbReference type="FunFam" id="1.20.58.60:FF:000031">
    <property type="entry name" value="Microtubule-actin cross-linking factor 1"/>
    <property type="match status" value="1"/>
</dbReference>
<dbReference type="SMART" id="SM00150">
    <property type="entry name" value="SPEC"/>
    <property type="match status" value="13"/>
</dbReference>
<dbReference type="GO" id="GO:0045104">
    <property type="term" value="P:intermediate filament cytoskeleton organization"/>
    <property type="evidence" value="ECO:0007669"/>
    <property type="project" value="InterPro"/>
</dbReference>
<name>A0A8T3DZI6_9TELE</name>
<dbReference type="GO" id="GO:0051893">
    <property type="term" value="P:regulation of focal adhesion assembly"/>
    <property type="evidence" value="ECO:0007669"/>
    <property type="project" value="TreeGrafter"/>
</dbReference>
<dbReference type="PANTHER" id="PTHR23169:SF25">
    <property type="entry name" value="MICROTUBULE-ACTIN CROSS-LINKING FACTOR 1, ISOFORMS 1_2_3_4_5"/>
    <property type="match status" value="1"/>
</dbReference>
<dbReference type="FunFam" id="1.20.58.60:FF:000021">
    <property type="entry name" value="Microtubule-actin cross-linking factor 1"/>
    <property type="match status" value="1"/>
</dbReference>
<protein>
    <recommendedName>
        <fullName evidence="5">Microtubule-actin crosslinking factor 1</fullName>
    </recommendedName>
</protein>
<proteinExistence type="predicted"/>
<evidence type="ECO:0000313" key="4">
    <source>
        <dbReference type="Proteomes" id="UP000829720"/>
    </source>
</evidence>
<dbReference type="GO" id="GO:0016020">
    <property type="term" value="C:membrane"/>
    <property type="evidence" value="ECO:0007669"/>
    <property type="project" value="TreeGrafter"/>
</dbReference>
<dbReference type="FunFam" id="1.20.58.60:FF:000008">
    <property type="entry name" value="microtubule-actin cross-linking factor 1"/>
    <property type="match status" value="1"/>
</dbReference>
<keyword evidence="4" id="KW-1185">Reference proteome</keyword>
<dbReference type="EMBL" id="JAERUA010000003">
    <property type="protein sequence ID" value="KAI1901790.1"/>
    <property type="molecule type" value="Genomic_DNA"/>
</dbReference>
<dbReference type="Gene3D" id="1.20.58.60">
    <property type="match status" value="12"/>
</dbReference>
<dbReference type="GO" id="GO:0005882">
    <property type="term" value="C:intermediate filament"/>
    <property type="evidence" value="ECO:0007669"/>
    <property type="project" value="TreeGrafter"/>
</dbReference>
<dbReference type="InterPro" id="IPR043197">
    <property type="entry name" value="Plakin"/>
</dbReference>
<feature type="region of interest" description="Disordered" evidence="2">
    <location>
        <begin position="527"/>
        <end position="553"/>
    </location>
</feature>
<evidence type="ECO:0000256" key="1">
    <source>
        <dbReference type="SAM" id="Coils"/>
    </source>
</evidence>
<dbReference type="OrthoDB" id="10016565at2759"/>
<dbReference type="GO" id="GO:0005198">
    <property type="term" value="F:structural molecule activity"/>
    <property type="evidence" value="ECO:0007669"/>
    <property type="project" value="TreeGrafter"/>
</dbReference>
<evidence type="ECO:0008006" key="5">
    <source>
        <dbReference type="Google" id="ProtNLM"/>
    </source>
</evidence>
<comment type="caution">
    <text evidence="3">The sequence shown here is derived from an EMBL/GenBank/DDBJ whole genome shotgun (WGS) entry which is preliminary data.</text>
</comment>
<gene>
    <name evidence="3" type="ORF">AGOR_G00038020</name>
</gene>